<protein>
    <submittedName>
        <fullName evidence="2">Uncharacterized protein</fullName>
    </submittedName>
</protein>
<keyword evidence="3" id="KW-1185">Reference proteome</keyword>
<evidence type="ECO:0000256" key="1">
    <source>
        <dbReference type="SAM" id="MobiDB-lite"/>
    </source>
</evidence>
<reference evidence="2 3" key="1">
    <citation type="submission" date="2017-12" db="EMBL/GenBank/DDBJ databases">
        <title>Integrating genomic resources of turbot (Scophthalmus maximus) in depth evaluation of genetic and physical mapping variation across individuals.</title>
        <authorList>
            <person name="Martinez P."/>
        </authorList>
    </citation>
    <scope>NUCLEOTIDE SEQUENCE [LARGE SCALE GENOMIC DNA]</scope>
</reference>
<dbReference type="AlphaFoldDB" id="A0A2U9B2L8"/>
<name>A0A2U9B2L8_SCOMX</name>
<evidence type="ECO:0000313" key="3">
    <source>
        <dbReference type="Proteomes" id="UP000246464"/>
    </source>
</evidence>
<organism evidence="2 3">
    <name type="scientific">Scophthalmus maximus</name>
    <name type="common">Turbot</name>
    <name type="synonym">Psetta maxima</name>
    <dbReference type="NCBI Taxonomy" id="52904"/>
    <lineage>
        <taxon>Eukaryota</taxon>
        <taxon>Metazoa</taxon>
        <taxon>Chordata</taxon>
        <taxon>Craniata</taxon>
        <taxon>Vertebrata</taxon>
        <taxon>Euteleostomi</taxon>
        <taxon>Actinopterygii</taxon>
        <taxon>Neopterygii</taxon>
        <taxon>Teleostei</taxon>
        <taxon>Neoteleostei</taxon>
        <taxon>Acanthomorphata</taxon>
        <taxon>Carangaria</taxon>
        <taxon>Pleuronectiformes</taxon>
        <taxon>Pleuronectoidei</taxon>
        <taxon>Scophthalmidae</taxon>
        <taxon>Scophthalmus</taxon>
    </lineage>
</organism>
<dbReference type="Proteomes" id="UP000246464">
    <property type="component" value="Chromosome 2"/>
</dbReference>
<evidence type="ECO:0000313" key="2">
    <source>
        <dbReference type="EMBL" id="AWO98182.1"/>
    </source>
</evidence>
<accession>A0A2U9B2L8</accession>
<feature type="compositionally biased region" description="Basic and acidic residues" evidence="1">
    <location>
        <begin position="11"/>
        <end position="20"/>
    </location>
</feature>
<feature type="compositionally biased region" description="Basic residues" evidence="1">
    <location>
        <begin position="1"/>
        <end position="10"/>
    </location>
</feature>
<gene>
    <name evidence="2" type="ORF">SMAX5B_010571</name>
</gene>
<dbReference type="EMBL" id="CP026244">
    <property type="protein sequence ID" value="AWO98182.1"/>
    <property type="molecule type" value="Genomic_DNA"/>
</dbReference>
<proteinExistence type="predicted"/>
<feature type="region of interest" description="Disordered" evidence="1">
    <location>
        <begin position="1"/>
        <end position="20"/>
    </location>
</feature>
<sequence>MKWTRKRHKKRDEAPQEWDKKFPPAEAALVGAACCQLLPVVLRRGESIQS</sequence>